<name>A0AAN7JI33_9MYRT</name>
<evidence type="ECO:0000313" key="6">
    <source>
        <dbReference type="EMBL" id="KAK4744055.1"/>
    </source>
</evidence>
<evidence type="ECO:0000256" key="2">
    <source>
        <dbReference type="ARBA" id="ARBA00022833"/>
    </source>
</evidence>
<evidence type="ECO:0000259" key="5">
    <source>
        <dbReference type="PROSITE" id="PS50023"/>
    </source>
</evidence>
<dbReference type="InterPro" id="IPR045218">
    <property type="entry name" value="DA1-like"/>
</dbReference>
<proteinExistence type="predicted"/>
<comment type="caution">
    <text evidence="6">The sequence shown here is derived from an EMBL/GenBank/DDBJ whole genome shotgun (WGS) entry which is preliminary data.</text>
</comment>
<dbReference type="InterPro" id="IPR022087">
    <property type="entry name" value="DA1-like_dom"/>
</dbReference>
<sequence>MSWLSKIFGDSDSDRRLSEDYWHGRSDGTSTTYTAPSTSGGVLSDSDNEDINRAIALSLLEQSRSGGIITDDPQLEEDELLARALQESLDLESRQPRTSGCEDALSPQGYRNGHSPREFECGIIYQPVTLNYPFPAGYRKCAGCKDIIVDHREIVSVVNAVWHPECFRCHGCNHAFPDYEFSMHNNYPYHKHCYKELFPPKCDICNDFIPANLRGQIQIMTHPFWLQKYCSSHEDDGTPRCCSCERMEPRYTKYVTLGDGRELCLECLDSAIMDTDECQPLYRDIQQFYENLDMKIDQSIPLLLVERHAPNEARQGEKNSHYHMPETRGLCLSEEHIISTVCIHFSHSYTLKYLLRKIHFLYQTWIYVCQVSRGPRIGREETADMVTESCRLVCQYEVTGILVLYGLPRLLTGTIVAHEMMHAWLRLRGYPSLRPDVEEGICQVLAHLWLESELNRSRLIASSKEGKAQRSQFDQKLGDFFKHQPELDTSPVYGEGFRAGWQAVRKHGLNRTLDHISVTGNFPH</sequence>
<accession>A0AAN7JI33</accession>
<dbReference type="Pfam" id="PF12315">
    <property type="entry name" value="DA1-like"/>
    <property type="match status" value="1"/>
</dbReference>
<keyword evidence="2 3" id="KW-0862">Zinc</keyword>
<evidence type="ECO:0000256" key="3">
    <source>
        <dbReference type="PROSITE-ProRule" id="PRU00125"/>
    </source>
</evidence>
<dbReference type="PANTHER" id="PTHR24209:SF25">
    <property type="entry name" value="PROTEIN DA1-RELATED 1"/>
    <property type="match status" value="1"/>
</dbReference>
<dbReference type="PROSITE" id="PS00478">
    <property type="entry name" value="LIM_DOMAIN_1"/>
    <property type="match status" value="1"/>
</dbReference>
<feature type="compositionally biased region" description="Polar residues" evidence="4">
    <location>
        <begin position="27"/>
        <end position="41"/>
    </location>
</feature>
<dbReference type="EMBL" id="JAXIOK010000022">
    <property type="protein sequence ID" value="KAK4744055.1"/>
    <property type="molecule type" value="Genomic_DNA"/>
</dbReference>
<dbReference type="InterPro" id="IPR003903">
    <property type="entry name" value="UIM_dom"/>
</dbReference>
<feature type="region of interest" description="Disordered" evidence="4">
    <location>
        <begin position="21"/>
        <end position="47"/>
    </location>
</feature>
<reference evidence="6 7" key="1">
    <citation type="journal article" date="2023" name="Hortic Res">
        <title>Pangenome of water caltrop reveals structural variations and asymmetric subgenome divergence after allopolyploidization.</title>
        <authorList>
            <person name="Zhang X."/>
            <person name="Chen Y."/>
            <person name="Wang L."/>
            <person name="Yuan Y."/>
            <person name="Fang M."/>
            <person name="Shi L."/>
            <person name="Lu R."/>
            <person name="Comes H.P."/>
            <person name="Ma Y."/>
            <person name="Chen Y."/>
            <person name="Huang G."/>
            <person name="Zhou Y."/>
            <person name="Zheng Z."/>
            <person name="Qiu Y."/>
        </authorList>
    </citation>
    <scope>NUCLEOTIDE SEQUENCE [LARGE SCALE GENOMIC DNA]</scope>
    <source>
        <tissue evidence="6">Roots</tissue>
    </source>
</reference>
<keyword evidence="3" id="KW-0440">LIM domain</keyword>
<protein>
    <recommendedName>
        <fullName evidence="5">LIM zinc-binding domain-containing protein</fullName>
    </recommendedName>
</protein>
<dbReference type="PANTHER" id="PTHR24209">
    <property type="entry name" value="PROTEIN DA1-RELATED 2"/>
    <property type="match status" value="1"/>
</dbReference>
<gene>
    <name evidence="6" type="ORF">SAY87_010367</name>
</gene>
<keyword evidence="7" id="KW-1185">Reference proteome</keyword>
<dbReference type="SMART" id="SM00132">
    <property type="entry name" value="LIM"/>
    <property type="match status" value="1"/>
</dbReference>
<evidence type="ECO:0000256" key="1">
    <source>
        <dbReference type="ARBA" id="ARBA00022723"/>
    </source>
</evidence>
<evidence type="ECO:0000313" key="7">
    <source>
        <dbReference type="Proteomes" id="UP001345219"/>
    </source>
</evidence>
<dbReference type="PROSITE" id="PS50330">
    <property type="entry name" value="UIM"/>
    <property type="match status" value="1"/>
</dbReference>
<organism evidence="6 7">
    <name type="scientific">Trapa incisa</name>
    <dbReference type="NCBI Taxonomy" id="236973"/>
    <lineage>
        <taxon>Eukaryota</taxon>
        <taxon>Viridiplantae</taxon>
        <taxon>Streptophyta</taxon>
        <taxon>Embryophyta</taxon>
        <taxon>Tracheophyta</taxon>
        <taxon>Spermatophyta</taxon>
        <taxon>Magnoliopsida</taxon>
        <taxon>eudicotyledons</taxon>
        <taxon>Gunneridae</taxon>
        <taxon>Pentapetalae</taxon>
        <taxon>rosids</taxon>
        <taxon>malvids</taxon>
        <taxon>Myrtales</taxon>
        <taxon>Lythraceae</taxon>
        <taxon>Trapa</taxon>
    </lineage>
</organism>
<dbReference type="GO" id="GO:0043130">
    <property type="term" value="F:ubiquitin binding"/>
    <property type="evidence" value="ECO:0007669"/>
    <property type="project" value="TreeGrafter"/>
</dbReference>
<dbReference type="Gene3D" id="2.10.110.10">
    <property type="entry name" value="Cysteine Rich Protein"/>
    <property type="match status" value="1"/>
</dbReference>
<dbReference type="CDD" id="cd09396">
    <property type="entry name" value="LIM_DA1"/>
    <property type="match status" value="1"/>
</dbReference>
<dbReference type="Proteomes" id="UP001345219">
    <property type="component" value="Chromosome 9"/>
</dbReference>
<dbReference type="GO" id="GO:0046872">
    <property type="term" value="F:metal ion binding"/>
    <property type="evidence" value="ECO:0007669"/>
    <property type="project" value="UniProtKB-KW"/>
</dbReference>
<evidence type="ECO:0000256" key="4">
    <source>
        <dbReference type="SAM" id="MobiDB-lite"/>
    </source>
</evidence>
<feature type="domain" description="LIM zinc-binding" evidence="5">
    <location>
        <begin position="139"/>
        <end position="200"/>
    </location>
</feature>
<dbReference type="SUPFAM" id="SSF57716">
    <property type="entry name" value="Glucocorticoid receptor-like (DNA-binding domain)"/>
    <property type="match status" value="2"/>
</dbReference>
<keyword evidence="1 3" id="KW-0479">Metal-binding</keyword>
<dbReference type="InterPro" id="IPR001781">
    <property type="entry name" value="Znf_LIM"/>
</dbReference>
<dbReference type="SMART" id="SM00726">
    <property type="entry name" value="UIM"/>
    <property type="match status" value="2"/>
</dbReference>
<dbReference type="AlphaFoldDB" id="A0AAN7JI33"/>
<dbReference type="PROSITE" id="PS50023">
    <property type="entry name" value="LIM_DOMAIN_2"/>
    <property type="match status" value="1"/>
</dbReference>
<dbReference type="Pfam" id="PF00412">
    <property type="entry name" value="LIM"/>
    <property type="match status" value="1"/>
</dbReference>